<gene>
    <name evidence="2" type="ORF">O9H85_12275</name>
</gene>
<keyword evidence="2" id="KW-0413">Isomerase</keyword>
<dbReference type="RefSeq" id="WP_269881678.1">
    <property type="nucleotide sequence ID" value="NZ_JAQAGZ010000007.1"/>
</dbReference>
<dbReference type="EMBL" id="JAQAGZ010000007">
    <property type="protein sequence ID" value="MCZ8513187.1"/>
    <property type="molecule type" value="Genomic_DNA"/>
</dbReference>
<protein>
    <submittedName>
        <fullName evidence="2">Sugar phosphate isomerase/epimerase</fullName>
    </submittedName>
</protein>
<evidence type="ECO:0000259" key="1">
    <source>
        <dbReference type="Pfam" id="PF01261"/>
    </source>
</evidence>
<keyword evidence="3" id="KW-1185">Reference proteome</keyword>
<dbReference type="SUPFAM" id="SSF51658">
    <property type="entry name" value="Xylose isomerase-like"/>
    <property type="match status" value="1"/>
</dbReference>
<organism evidence="2 3">
    <name type="scientific">Paenibacillus gyeongsangnamensis</name>
    <dbReference type="NCBI Taxonomy" id="3388067"/>
    <lineage>
        <taxon>Bacteria</taxon>
        <taxon>Bacillati</taxon>
        <taxon>Bacillota</taxon>
        <taxon>Bacilli</taxon>
        <taxon>Bacillales</taxon>
        <taxon>Paenibacillaceae</taxon>
        <taxon>Paenibacillus</taxon>
    </lineage>
</organism>
<dbReference type="Gene3D" id="3.20.20.150">
    <property type="entry name" value="Divalent-metal-dependent TIM barrel enzymes"/>
    <property type="match status" value="1"/>
</dbReference>
<dbReference type="InterPro" id="IPR050312">
    <property type="entry name" value="IolE/XylAMocC-like"/>
</dbReference>
<comment type="caution">
    <text evidence="2">The sequence shown here is derived from an EMBL/GenBank/DDBJ whole genome shotgun (WGS) entry which is preliminary data.</text>
</comment>
<dbReference type="PANTHER" id="PTHR12110:SF21">
    <property type="entry name" value="XYLOSE ISOMERASE-LIKE TIM BARREL DOMAIN-CONTAINING PROTEIN"/>
    <property type="match status" value="1"/>
</dbReference>
<evidence type="ECO:0000313" key="2">
    <source>
        <dbReference type="EMBL" id="MCZ8513187.1"/>
    </source>
</evidence>
<evidence type="ECO:0000313" key="3">
    <source>
        <dbReference type="Proteomes" id="UP001527882"/>
    </source>
</evidence>
<reference evidence="2 3" key="1">
    <citation type="submission" date="2022-12" db="EMBL/GenBank/DDBJ databases">
        <title>Draft genome sequence of Paenibacillus sp. dW9.</title>
        <authorList>
            <person name="Choi E.-W."/>
            <person name="Kim D.-U."/>
        </authorList>
    </citation>
    <scope>NUCLEOTIDE SEQUENCE [LARGE SCALE GENOMIC DNA]</scope>
    <source>
        <strain evidence="3">dW9</strain>
    </source>
</reference>
<feature type="domain" description="Xylose isomerase-like TIM barrel" evidence="1">
    <location>
        <begin position="20"/>
        <end position="262"/>
    </location>
</feature>
<accession>A0ABT4Q8S4</accession>
<dbReference type="Pfam" id="PF01261">
    <property type="entry name" value="AP_endonuc_2"/>
    <property type="match status" value="1"/>
</dbReference>
<name>A0ABT4Q8S4_9BACL</name>
<dbReference type="InterPro" id="IPR013022">
    <property type="entry name" value="Xyl_isomerase-like_TIM-brl"/>
</dbReference>
<dbReference type="Proteomes" id="UP001527882">
    <property type="component" value="Unassembled WGS sequence"/>
</dbReference>
<proteinExistence type="predicted"/>
<dbReference type="PANTHER" id="PTHR12110">
    <property type="entry name" value="HYDROXYPYRUVATE ISOMERASE"/>
    <property type="match status" value="1"/>
</dbReference>
<sequence length="280" mass="31202">MIPALNPVTTGKHVPFLDFLDAASAAGFPAIDYPILPFSQTAERQSKEAARELLLARNLVLGSFGLPVEFRRDENTFLSELKDLPKHAALAKHLGVTRCCTWLFPATDEPVAEYTCRFIRRLRECAKILGEYGIRFGIEWVGPKTSRTLKYDFIHTMPGALELIDAIGEKNVGLLFDSFHWFTSYAAKEDILALTADQIILVHINDAPNKPADEQIDSERLLPGEGIIDLKTMLTSLKQIGYDSFVSVETFSKELPLLPPDEVALKTKAAVDRVIFESLP</sequence>
<dbReference type="GO" id="GO:0016853">
    <property type="term" value="F:isomerase activity"/>
    <property type="evidence" value="ECO:0007669"/>
    <property type="project" value="UniProtKB-KW"/>
</dbReference>
<dbReference type="InterPro" id="IPR036237">
    <property type="entry name" value="Xyl_isomerase-like_sf"/>
</dbReference>